<keyword evidence="1" id="KW-0614">Plasmid</keyword>
<accession>A0ABY7XJZ6</accession>
<proteinExistence type="predicted"/>
<dbReference type="EMBL" id="CP118109">
    <property type="protein sequence ID" value="WDI05185.1"/>
    <property type="molecule type" value="Genomic_DNA"/>
</dbReference>
<reference evidence="1 2" key="1">
    <citation type="submission" date="2023-02" db="EMBL/GenBank/DDBJ databases">
        <title>Pathogen: clinical or host-associated sample.</title>
        <authorList>
            <person name="Hergert J."/>
            <person name="Casey R."/>
            <person name="Wagner J."/>
            <person name="Young E.L."/>
            <person name="Oakeson K.F."/>
        </authorList>
    </citation>
    <scope>NUCLEOTIDE SEQUENCE [LARGE SCALE GENOMIC DNA]</scope>
    <source>
        <strain evidence="1 2">2022CK-00829</strain>
        <plasmid evidence="1 2">unnamed1</plasmid>
    </source>
</reference>
<gene>
    <name evidence="1" type="ORF">PUW25_25590</name>
</gene>
<protein>
    <submittedName>
        <fullName evidence="1">Uncharacterized protein</fullName>
    </submittedName>
</protein>
<organism evidence="1 2">
    <name type="scientific">Paenibacillus urinalis</name>
    <dbReference type="NCBI Taxonomy" id="521520"/>
    <lineage>
        <taxon>Bacteria</taxon>
        <taxon>Bacillati</taxon>
        <taxon>Bacillota</taxon>
        <taxon>Bacilli</taxon>
        <taxon>Bacillales</taxon>
        <taxon>Paenibacillaceae</taxon>
        <taxon>Paenibacillus</taxon>
    </lineage>
</organism>
<name>A0ABY7XJZ6_9BACL</name>
<keyword evidence="2" id="KW-1185">Reference proteome</keyword>
<evidence type="ECO:0000313" key="2">
    <source>
        <dbReference type="Proteomes" id="UP001221519"/>
    </source>
</evidence>
<dbReference type="RefSeq" id="WP_047913043.1">
    <property type="nucleotide sequence ID" value="NZ_CP118109.1"/>
</dbReference>
<geneLocation type="plasmid" evidence="1 2">
    <name>unnamed1</name>
</geneLocation>
<sequence>MPKDPKIQKEIERINNAYDLILGMIGGELYQRGLDFEIREYLLGVPMLVVFNEEGTVIDRKFEYEFDEYYNELESTTN</sequence>
<evidence type="ECO:0000313" key="1">
    <source>
        <dbReference type="EMBL" id="WDI05185.1"/>
    </source>
</evidence>
<dbReference type="Proteomes" id="UP001221519">
    <property type="component" value="Plasmid unnamed1"/>
</dbReference>